<proteinExistence type="predicted"/>
<keyword evidence="2" id="KW-1185">Reference proteome</keyword>
<dbReference type="GeneID" id="66162235"/>
<name>A0A8D5U4Z4_9CREN</name>
<evidence type="ECO:0000313" key="1">
    <source>
        <dbReference type="EMBL" id="BCU69188.1"/>
    </source>
</evidence>
<dbReference type="KEGG" id="csty:KN1_04850"/>
<accession>A0A8D5U4Z4</accession>
<gene>
    <name evidence="1" type="ORF">KN1_04850</name>
</gene>
<sequence>MISLPIPLLGIPLKGVNNPILVAFGEFDSRVVKEGKTKLPSKFFELFEEATGFKCDISIGFDKYLPFSSSYIYLSDLFFRKSIEECDIPISENEIQETLSMIDDALFDSELIRALRAAFKLGVPVLYRDEEEPIRLSLSNFPSLYLFSYPLDLSSLRYVDNSLIHLVGMIPLDYVETKDTNLLGVENGLWTSLYGIPFVLRKDWKLIWDLNYVTAIEVRGV</sequence>
<dbReference type="RefSeq" id="WP_221289244.1">
    <property type="nucleotide sequence ID" value="NZ_AP024597.1"/>
</dbReference>
<dbReference type="EMBL" id="AP024597">
    <property type="protein sequence ID" value="BCU69188.1"/>
    <property type="molecule type" value="Genomic_DNA"/>
</dbReference>
<protein>
    <submittedName>
        <fullName evidence="1">Uncharacterized protein</fullName>
    </submittedName>
</protein>
<evidence type="ECO:0000313" key="2">
    <source>
        <dbReference type="Proteomes" id="UP000825123"/>
    </source>
</evidence>
<dbReference type="AlphaFoldDB" id="A0A8D5U4Z4"/>
<reference evidence="1 2" key="1">
    <citation type="submission" date="2021-04" db="EMBL/GenBank/DDBJ databases">
        <title>Complete genome sequence of Stygiolobus sp. KN-1.</title>
        <authorList>
            <person name="Nakamura K."/>
            <person name="Sakai H."/>
            <person name="Kurosawa N."/>
        </authorList>
    </citation>
    <scope>NUCLEOTIDE SEQUENCE [LARGE SCALE GENOMIC DNA]</scope>
    <source>
        <strain evidence="1 2">KN-1</strain>
    </source>
</reference>
<organism evidence="1 2">
    <name type="scientific">Stygiolobus caldivivus</name>
    <dbReference type="NCBI Taxonomy" id="2824673"/>
    <lineage>
        <taxon>Archaea</taxon>
        <taxon>Thermoproteota</taxon>
        <taxon>Thermoprotei</taxon>
        <taxon>Sulfolobales</taxon>
        <taxon>Sulfolobaceae</taxon>
        <taxon>Stygiolobus</taxon>
    </lineage>
</organism>
<dbReference type="Proteomes" id="UP000825123">
    <property type="component" value="Chromosome"/>
</dbReference>